<keyword evidence="9" id="KW-1185">Reference proteome</keyword>
<evidence type="ECO:0000313" key="8">
    <source>
        <dbReference type="EMBL" id="KGE85598.1"/>
    </source>
</evidence>
<keyword evidence="6" id="KW-0732">Signal</keyword>
<dbReference type="PANTHER" id="PTHR43498">
    <property type="entry name" value="FERREDOXIN:COB-COM HETERODISULFIDE REDUCTASE SUBUNIT A"/>
    <property type="match status" value="1"/>
</dbReference>
<dbReference type="Pfam" id="PF25275">
    <property type="entry name" value="Golvesin_C"/>
    <property type="match status" value="1"/>
</dbReference>
<keyword evidence="3" id="KW-0560">Oxidoreductase</keyword>
<accession>A0A098S172</accession>
<dbReference type="Gene3D" id="3.50.50.60">
    <property type="entry name" value="FAD/NAD(P)-binding domain"/>
    <property type="match status" value="1"/>
</dbReference>
<sequence length="677" mass="75042">MNRLLLLLPIMGLLLFGCSNEPTAESPEYDLCIYGGTSAGVIAAHAAGKLGLKTLLIEPGTHLGGLSSSGLGSTDIGNKHAVTGLSRDFYRRLGDHYGIFEAWTFEPSLAEKTFEEYIAEVEVDVWREHRLQSAAKEGTNIQRITVEDLSAGGASKQVSARMFIDCTYEGDLLAAAGVSYTIGREANSTYNETLNGVQLRKYHQFEDGIDPYVVPGDSTSGLLWGINDEPLSPDGTGDKKVQAYNFRLCWSDDPDNQVPFSETRPDDYDPEKYALLLRLLESREAKGKKRHDAGTYFIINRMPNHKTDINNRGAFSTDHIGGNWDYPEASYEAREAIRQDHEDYIKGLCYFLATDPRVPKRVQDDLNTWGWAKDEFTDNGNFPHQMYVREARRMIGETVMTEHHCLGDEVLQDPIGLAAYTMDSHNCDRVVIHKDGKAMVKNEGNVEVGGFPPFPIGYSALTPKASECTNLLVPVALSASHIAYGSIRMEPVFMVMGQVTAIAAQLAIEGQKTVQEVDHQKIVDLMNTDPLLNGTRPDILVDNTDAGQVEAVGTWQDTSRWMGQYKTNYAMTDPKESEASQFSFQTPVERPGKYQLYLYVPSRPRGMEAEWATTLPVTITHQESQTQKTIDLQAHERDWVDLGNYSFEQGGQCQLTLNAGTANGPVAADALLLVPTN</sequence>
<evidence type="ECO:0000256" key="2">
    <source>
        <dbReference type="ARBA" id="ARBA00022723"/>
    </source>
</evidence>
<dbReference type="PANTHER" id="PTHR43498:SF1">
    <property type="entry name" value="COB--COM HETERODISULFIDE REDUCTASE IRON-SULFUR SUBUNIT A"/>
    <property type="match status" value="1"/>
</dbReference>
<dbReference type="OrthoDB" id="668499at2"/>
<dbReference type="STRING" id="1524460.IX84_26250"/>
<dbReference type="GO" id="GO:0051539">
    <property type="term" value="F:4 iron, 4 sulfur cluster binding"/>
    <property type="evidence" value="ECO:0007669"/>
    <property type="project" value="UniProtKB-KW"/>
</dbReference>
<keyword evidence="1" id="KW-0004">4Fe-4S</keyword>
<dbReference type="RefSeq" id="WP_052516390.1">
    <property type="nucleotide sequence ID" value="NZ_JBKAGJ010000003.1"/>
</dbReference>
<dbReference type="EMBL" id="JPOS01000084">
    <property type="protein sequence ID" value="KGE85598.1"/>
    <property type="molecule type" value="Genomic_DNA"/>
</dbReference>
<evidence type="ECO:0000256" key="3">
    <source>
        <dbReference type="ARBA" id="ARBA00023002"/>
    </source>
</evidence>
<dbReference type="GO" id="GO:0016491">
    <property type="term" value="F:oxidoreductase activity"/>
    <property type="evidence" value="ECO:0007669"/>
    <property type="project" value="UniProtKB-KW"/>
</dbReference>
<evidence type="ECO:0000256" key="1">
    <source>
        <dbReference type="ARBA" id="ARBA00022485"/>
    </source>
</evidence>
<proteinExistence type="predicted"/>
<feature type="domain" description="Golvesin/Xly CBD-like" evidence="7">
    <location>
        <begin position="539"/>
        <end position="673"/>
    </location>
</feature>
<dbReference type="InterPro" id="IPR036188">
    <property type="entry name" value="FAD/NAD-bd_sf"/>
</dbReference>
<evidence type="ECO:0000259" key="7">
    <source>
        <dbReference type="Pfam" id="PF25275"/>
    </source>
</evidence>
<name>A0A098S172_9BACT</name>
<dbReference type="AlphaFoldDB" id="A0A098S172"/>
<keyword evidence="4" id="KW-0408">Iron</keyword>
<dbReference type="GO" id="GO:0046872">
    <property type="term" value="F:metal ion binding"/>
    <property type="evidence" value="ECO:0007669"/>
    <property type="project" value="UniProtKB-KW"/>
</dbReference>
<keyword evidence="2" id="KW-0479">Metal-binding</keyword>
<dbReference type="Proteomes" id="UP000029736">
    <property type="component" value="Unassembled WGS sequence"/>
</dbReference>
<comment type="caution">
    <text evidence="8">The sequence shown here is derived from an EMBL/GenBank/DDBJ whole genome shotgun (WGS) entry which is preliminary data.</text>
</comment>
<keyword evidence="5" id="KW-0411">Iron-sulfur</keyword>
<feature type="chain" id="PRO_5001939641" description="Golvesin/Xly CBD-like domain-containing protein" evidence="6">
    <location>
        <begin position="25"/>
        <end position="677"/>
    </location>
</feature>
<gene>
    <name evidence="8" type="ORF">IX84_26250</name>
</gene>
<evidence type="ECO:0000256" key="5">
    <source>
        <dbReference type="ARBA" id="ARBA00023014"/>
    </source>
</evidence>
<reference evidence="8 9" key="1">
    <citation type="journal article" date="2014" name="Int. J. Syst. Evol. Microbiol.">
        <title>Phaeodactylibacter xiamenensis gen. nov., sp. nov., a member of the family Saprospiraceae isolated from the marine alga Phaeodactylum tricornutum.</title>
        <authorList>
            <person name="Chen Z.Jr."/>
            <person name="Lei X."/>
            <person name="Lai Q."/>
            <person name="Li Y."/>
            <person name="Zhang B."/>
            <person name="Zhang J."/>
            <person name="Zhang H."/>
            <person name="Yang L."/>
            <person name="Zheng W."/>
            <person name="Tian Y."/>
            <person name="Yu Z."/>
            <person name="Xu H.Jr."/>
            <person name="Zheng T."/>
        </authorList>
    </citation>
    <scope>NUCLEOTIDE SEQUENCE [LARGE SCALE GENOMIC DNA]</scope>
    <source>
        <strain evidence="8 9">KD52</strain>
    </source>
</reference>
<dbReference type="PROSITE" id="PS51257">
    <property type="entry name" value="PROKAR_LIPOPROTEIN"/>
    <property type="match status" value="1"/>
</dbReference>
<evidence type="ECO:0000313" key="9">
    <source>
        <dbReference type="Proteomes" id="UP000029736"/>
    </source>
</evidence>
<dbReference type="InterPro" id="IPR039650">
    <property type="entry name" value="HdrA-like"/>
</dbReference>
<organism evidence="8 9">
    <name type="scientific">Phaeodactylibacter xiamenensis</name>
    <dbReference type="NCBI Taxonomy" id="1524460"/>
    <lineage>
        <taxon>Bacteria</taxon>
        <taxon>Pseudomonadati</taxon>
        <taxon>Bacteroidota</taxon>
        <taxon>Saprospiria</taxon>
        <taxon>Saprospirales</taxon>
        <taxon>Haliscomenobacteraceae</taxon>
        <taxon>Phaeodactylibacter</taxon>
    </lineage>
</organism>
<feature type="signal peptide" evidence="6">
    <location>
        <begin position="1"/>
        <end position="24"/>
    </location>
</feature>
<dbReference type="InterPro" id="IPR033803">
    <property type="entry name" value="CBD-like_Golvesin-Xly"/>
</dbReference>
<evidence type="ECO:0000256" key="4">
    <source>
        <dbReference type="ARBA" id="ARBA00023004"/>
    </source>
</evidence>
<protein>
    <recommendedName>
        <fullName evidence="7">Golvesin/Xly CBD-like domain-containing protein</fullName>
    </recommendedName>
</protein>
<dbReference type="Pfam" id="PF12831">
    <property type="entry name" value="FAD_oxidored"/>
    <property type="match status" value="1"/>
</dbReference>
<evidence type="ECO:0000256" key="6">
    <source>
        <dbReference type="SAM" id="SignalP"/>
    </source>
</evidence>
<dbReference type="SUPFAM" id="SSF51905">
    <property type="entry name" value="FAD/NAD(P)-binding domain"/>
    <property type="match status" value="1"/>
</dbReference>